<feature type="non-terminal residue" evidence="1">
    <location>
        <position position="1"/>
    </location>
</feature>
<proteinExistence type="predicted"/>
<evidence type="ECO:0000313" key="1">
    <source>
        <dbReference type="EMBL" id="GAG64950.1"/>
    </source>
</evidence>
<comment type="caution">
    <text evidence="1">The sequence shown here is derived from an EMBL/GenBank/DDBJ whole genome shotgun (WGS) entry which is preliminary data.</text>
</comment>
<organism evidence="1">
    <name type="scientific">marine sediment metagenome</name>
    <dbReference type="NCBI Taxonomy" id="412755"/>
    <lineage>
        <taxon>unclassified sequences</taxon>
        <taxon>metagenomes</taxon>
        <taxon>ecological metagenomes</taxon>
    </lineage>
</organism>
<reference evidence="1" key="1">
    <citation type="journal article" date="2014" name="Front. Microbiol.">
        <title>High frequency of phylogenetically diverse reductive dehalogenase-homologous genes in deep subseafloor sedimentary metagenomes.</title>
        <authorList>
            <person name="Kawai M."/>
            <person name="Futagami T."/>
            <person name="Toyoda A."/>
            <person name="Takaki Y."/>
            <person name="Nishi S."/>
            <person name="Hori S."/>
            <person name="Arai W."/>
            <person name="Tsubouchi T."/>
            <person name="Morono Y."/>
            <person name="Uchiyama I."/>
            <person name="Ito T."/>
            <person name="Fujiyama A."/>
            <person name="Inagaki F."/>
            <person name="Takami H."/>
        </authorList>
    </citation>
    <scope>NUCLEOTIDE SEQUENCE</scope>
    <source>
        <strain evidence="1">Expedition CK06-06</strain>
    </source>
</reference>
<protein>
    <submittedName>
        <fullName evidence="1">Uncharacterized protein</fullName>
    </submittedName>
</protein>
<sequence>DASAISICRKRGYEENFNDMLKWHTFFKLVSTS</sequence>
<dbReference type="EMBL" id="BART01001232">
    <property type="protein sequence ID" value="GAG64950.1"/>
    <property type="molecule type" value="Genomic_DNA"/>
</dbReference>
<name>X0Z6M4_9ZZZZ</name>
<accession>X0Z6M4</accession>
<dbReference type="AlphaFoldDB" id="X0Z6M4"/>
<gene>
    <name evidence="1" type="ORF">S01H4_04553</name>
</gene>